<dbReference type="Proteomes" id="UP000030145">
    <property type="component" value="Unassembled WGS sequence"/>
</dbReference>
<dbReference type="InterPro" id="IPR037171">
    <property type="entry name" value="NagB/RpiA_transferase-like"/>
</dbReference>
<dbReference type="GeneID" id="300552919"/>
<dbReference type="InterPro" id="IPR014036">
    <property type="entry name" value="DeoR-like_C"/>
</dbReference>
<evidence type="ECO:0000256" key="1">
    <source>
        <dbReference type="ARBA" id="ARBA00021390"/>
    </source>
</evidence>
<keyword evidence="4" id="KW-0804">Transcription</keyword>
<keyword evidence="8" id="KW-0808">Transferase</keyword>
<evidence type="ECO:0000256" key="4">
    <source>
        <dbReference type="ARBA" id="ARBA00023163"/>
    </source>
</evidence>
<accession>A0A0A2DNE9</accession>
<gene>
    <name evidence="8" type="ORF">MA47_00785</name>
</gene>
<comment type="function">
    <text evidence="5">Repressor of the lactose catabolism operon. Galactose-6-phosphate is the inducer.</text>
</comment>
<dbReference type="Pfam" id="PF08220">
    <property type="entry name" value="HTH_DeoR"/>
    <property type="match status" value="1"/>
</dbReference>
<dbReference type="Pfam" id="PF00455">
    <property type="entry name" value="DeoRC"/>
    <property type="match status" value="1"/>
</dbReference>
<dbReference type="AlphaFoldDB" id="A0A0A2DNE9"/>
<evidence type="ECO:0000256" key="6">
    <source>
        <dbReference type="SAM" id="MobiDB-lite"/>
    </source>
</evidence>
<protein>
    <recommendedName>
        <fullName evidence="1">Lactose phosphotransferase system repressor</fullName>
    </recommendedName>
</protein>
<feature type="domain" description="HTH deoR-type" evidence="7">
    <location>
        <begin position="3"/>
        <end position="58"/>
    </location>
</feature>
<reference evidence="8 9" key="1">
    <citation type="submission" date="2014-10" db="EMBL/GenBank/DDBJ databases">
        <title>Whole Genome sequence of Corynebacterium auriscanis strain CIP 106629.</title>
        <authorList>
            <person name="Hassan S.S."/>
            <person name="Jamal S.B."/>
            <person name="Tiwari S."/>
            <person name="Oliveira L.D.C."/>
            <person name="Souza F."/>
            <person name="Mariano D.C."/>
            <person name="Almeida S."/>
            <person name="Dorella F."/>
            <person name="Pereira F."/>
            <person name="Carvalho A."/>
            <person name="Leal C.A."/>
            <person name="Soares S.D.C."/>
            <person name="Figueiredo H.C."/>
            <person name="Silva A."/>
            <person name="Azevedo V.A."/>
        </authorList>
    </citation>
    <scope>NUCLEOTIDE SEQUENCE [LARGE SCALE GENOMIC DNA]</scope>
    <source>
        <strain evidence="8 9">CIP 106629</strain>
    </source>
</reference>
<dbReference type="RefSeq" id="WP_035112902.1">
    <property type="nucleotide sequence ID" value="NZ_CP047046.1"/>
</dbReference>
<feature type="region of interest" description="Disordered" evidence="6">
    <location>
        <begin position="124"/>
        <end position="157"/>
    </location>
</feature>
<comment type="caution">
    <text evidence="8">The sequence shown here is derived from an EMBL/GenBank/DDBJ whole genome shotgun (WGS) entry which is preliminary data.</text>
</comment>
<dbReference type="InterPro" id="IPR050313">
    <property type="entry name" value="Carb_Metab_HTH_regulators"/>
</dbReference>
<keyword evidence="3" id="KW-0805">Transcription regulation</keyword>
<dbReference type="SMART" id="SM00420">
    <property type="entry name" value="HTH_DEOR"/>
    <property type="match status" value="1"/>
</dbReference>
<dbReference type="SMART" id="SM01134">
    <property type="entry name" value="DeoRC"/>
    <property type="match status" value="1"/>
</dbReference>
<dbReference type="InterPro" id="IPR036388">
    <property type="entry name" value="WH-like_DNA-bd_sf"/>
</dbReference>
<dbReference type="EMBL" id="JRVJ01000001">
    <property type="protein sequence ID" value="KGM19424.1"/>
    <property type="molecule type" value="Genomic_DNA"/>
</dbReference>
<name>A0A0A2DNE9_9CORY</name>
<evidence type="ECO:0000259" key="7">
    <source>
        <dbReference type="PROSITE" id="PS51000"/>
    </source>
</evidence>
<dbReference type="PANTHER" id="PTHR30363:SF4">
    <property type="entry name" value="GLYCEROL-3-PHOSPHATE REGULON REPRESSOR"/>
    <property type="match status" value="1"/>
</dbReference>
<dbReference type="PANTHER" id="PTHR30363">
    <property type="entry name" value="HTH-TYPE TRANSCRIPTIONAL REGULATOR SRLR-RELATED"/>
    <property type="match status" value="1"/>
</dbReference>
<dbReference type="Gene3D" id="1.10.10.10">
    <property type="entry name" value="Winged helix-like DNA-binding domain superfamily/Winged helix DNA-binding domain"/>
    <property type="match status" value="1"/>
</dbReference>
<evidence type="ECO:0000256" key="5">
    <source>
        <dbReference type="ARBA" id="ARBA00024937"/>
    </source>
</evidence>
<evidence type="ECO:0000256" key="3">
    <source>
        <dbReference type="ARBA" id="ARBA00023015"/>
    </source>
</evidence>
<evidence type="ECO:0000313" key="8">
    <source>
        <dbReference type="EMBL" id="KGM19424.1"/>
    </source>
</evidence>
<dbReference type="GO" id="GO:0003700">
    <property type="term" value="F:DNA-binding transcription factor activity"/>
    <property type="evidence" value="ECO:0007669"/>
    <property type="project" value="InterPro"/>
</dbReference>
<dbReference type="GO" id="GO:0016740">
    <property type="term" value="F:transferase activity"/>
    <property type="evidence" value="ECO:0007669"/>
    <property type="project" value="UniProtKB-KW"/>
</dbReference>
<proteinExistence type="predicted"/>
<dbReference type="SUPFAM" id="SSF100950">
    <property type="entry name" value="NagB/RpiA/CoA transferase-like"/>
    <property type="match status" value="2"/>
</dbReference>
<sequence>MQSTERRRQIVSLAAVQGRVTVNELADRFRVTAETIRRDLAALNDSGLLYRVHGGAVPVPKYHTEYTSVETRSKASIQAKLAIGREAAQHLPKPGSTIFLDAGTTTGVLADYLAEQSVRGNAPHLIDADGDGISPGQAESRRDHSSPTPNSGATTHFPPLRVITNSLHIAYRLANTPSIDILLIGGDVRPQSRAVVGPIATRQLGVLHADVAFIGTNALTMAHGLSTPDAAEGAIKRCMVTNADRVVALCDSSKFGLDYLVSFASIDDLSMLVTDPGAPDTYVQALKDSGIDVVFAQPGT</sequence>
<dbReference type="PROSITE" id="PS51000">
    <property type="entry name" value="HTH_DEOR_2"/>
    <property type="match status" value="1"/>
</dbReference>
<keyword evidence="9" id="KW-1185">Reference proteome</keyword>
<dbReference type="SUPFAM" id="SSF46785">
    <property type="entry name" value="Winged helix' DNA-binding domain"/>
    <property type="match status" value="1"/>
</dbReference>
<dbReference type="InterPro" id="IPR001034">
    <property type="entry name" value="DeoR_HTH"/>
</dbReference>
<dbReference type="PRINTS" id="PR00037">
    <property type="entry name" value="HTHLACR"/>
</dbReference>
<dbReference type="InterPro" id="IPR036390">
    <property type="entry name" value="WH_DNA-bd_sf"/>
</dbReference>
<dbReference type="Gene3D" id="3.40.50.1360">
    <property type="match status" value="1"/>
</dbReference>
<evidence type="ECO:0000313" key="9">
    <source>
        <dbReference type="Proteomes" id="UP000030145"/>
    </source>
</evidence>
<keyword evidence="2" id="KW-0678">Repressor</keyword>
<evidence type="ECO:0000256" key="2">
    <source>
        <dbReference type="ARBA" id="ARBA00022491"/>
    </source>
</evidence>
<organism evidence="8 9">
    <name type="scientific">Corynebacterium auriscanis</name>
    <dbReference type="NCBI Taxonomy" id="99807"/>
    <lineage>
        <taxon>Bacteria</taxon>
        <taxon>Bacillati</taxon>
        <taxon>Actinomycetota</taxon>
        <taxon>Actinomycetes</taxon>
        <taxon>Mycobacteriales</taxon>
        <taxon>Corynebacteriaceae</taxon>
        <taxon>Corynebacterium</taxon>
    </lineage>
</organism>